<feature type="region of interest" description="Disordered" evidence="1">
    <location>
        <begin position="46"/>
        <end position="65"/>
    </location>
</feature>
<reference evidence="3" key="1">
    <citation type="journal article" date="2019" name="Plant Biotechnol. J.">
        <title>Genome sequencing of the Australian wild diploid species Gossypium australe highlights disease resistance and delayed gland morphogenesis.</title>
        <authorList>
            <person name="Cai Y."/>
            <person name="Cai X."/>
            <person name="Wang Q."/>
            <person name="Wang P."/>
            <person name="Zhang Y."/>
            <person name="Cai C."/>
            <person name="Xu Y."/>
            <person name="Wang K."/>
            <person name="Zhou Z."/>
            <person name="Wang C."/>
            <person name="Geng S."/>
            <person name="Li B."/>
            <person name="Dong Q."/>
            <person name="Hou Y."/>
            <person name="Wang H."/>
            <person name="Ai P."/>
            <person name="Liu Z."/>
            <person name="Yi F."/>
            <person name="Sun M."/>
            <person name="An G."/>
            <person name="Cheng J."/>
            <person name="Zhang Y."/>
            <person name="Shi Q."/>
            <person name="Xie Y."/>
            <person name="Shi X."/>
            <person name="Chang Y."/>
            <person name="Huang F."/>
            <person name="Chen Y."/>
            <person name="Hong S."/>
            <person name="Mi L."/>
            <person name="Sun Q."/>
            <person name="Zhang L."/>
            <person name="Zhou B."/>
            <person name="Peng R."/>
            <person name="Zhang X."/>
            <person name="Liu F."/>
        </authorList>
    </citation>
    <scope>NUCLEOTIDE SEQUENCE [LARGE SCALE GENOMIC DNA]</scope>
    <source>
        <strain evidence="3">cv. PA1801</strain>
    </source>
</reference>
<dbReference type="Proteomes" id="UP000325315">
    <property type="component" value="Unassembled WGS sequence"/>
</dbReference>
<dbReference type="EMBL" id="SMMG02000001">
    <property type="protein sequence ID" value="KAA3487317.1"/>
    <property type="molecule type" value="Genomic_DNA"/>
</dbReference>
<keyword evidence="2" id="KW-0808">Transferase</keyword>
<accession>A0A5B6X335</accession>
<dbReference type="AlphaFoldDB" id="A0A5B6X335"/>
<evidence type="ECO:0000313" key="3">
    <source>
        <dbReference type="Proteomes" id="UP000325315"/>
    </source>
</evidence>
<dbReference type="OrthoDB" id="778454at2759"/>
<evidence type="ECO:0000256" key="1">
    <source>
        <dbReference type="SAM" id="MobiDB-lite"/>
    </source>
</evidence>
<proteinExistence type="predicted"/>
<name>A0A5B6X335_9ROSI</name>
<keyword evidence="2" id="KW-0695">RNA-directed DNA polymerase</keyword>
<feature type="compositionally biased region" description="Polar residues" evidence="1">
    <location>
        <begin position="56"/>
        <end position="65"/>
    </location>
</feature>
<organism evidence="2 3">
    <name type="scientific">Gossypium australe</name>
    <dbReference type="NCBI Taxonomy" id="47621"/>
    <lineage>
        <taxon>Eukaryota</taxon>
        <taxon>Viridiplantae</taxon>
        <taxon>Streptophyta</taxon>
        <taxon>Embryophyta</taxon>
        <taxon>Tracheophyta</taxon>
        <taxon>Spermatophyta</taxon>
        <taxon>Magnoliopsida</taxon>
        <taxon>eudicotyledons</taxon>
        <taxon>Gunneridae</taxon>
        <taxon>Pentapetalae</taxon>
        <taxon>rosids</taxon>
        <taxon>malvids</taxon>
        <taxon>Malvales</taxon>
        <taxon>Malvaceae</taxon>
        <taxon>Malvoideae</taxon>
        <taxon>Gossypium</taxon>
    </lineage>
</organism>
<dbReference type="GO" id="GO:0003964">
    <property type="term" value="F:RNA-directed DNA polymerase activity"/>
    <property type="evidence" value="ECO:0007669"/>
    <property type="project" value="UniProtKB-KW"/>
</dbReference>
<comment type="caution">
    <text evidence="2">The sequence shown here is derived from an EMBL/GenBank/DDBJ whole genome shotgun (WGS) entry which is preliminary data.</text>
</comment>
<keyword evidence="3" id="KW-1185">Reference proteome</keyword>
<protein>
    <submittedName>
        <fullName evidence="2">Reverse transcriptase</fullName>
    </submittedName>
</protein>
<gene>
    <name evidence="2" type="ORF">EPI10_031152</name>
</gene>
<evidence type="ECO:0000313" key="2">
    <source>
        <dbReference type="EMBL" id="KAA3487317.1"/>
    </source>
</evidence>
<keyword evidence="2" id="KW-0548">Nucleotidyltransferase</keyword>
<sequence>MDSLHDQMMSLLQKKEHVNAITLRSGKTLDKHSAPIQKNRRCTKVCRGNPRGKQAGGTNRKGSQSVVEPVISNPSMVKIPFPSRLEDKQRWEEADFISFINLFKSLNVNLPLLELTDKIPKYAKYLKEIMLRHKKLKNVSKLILMLPAVL</sequence>